<dbReference type="RefSeq" id="WP_373320191.1">
    <property type="nucleotide sequence ID" value="NZ_BOPG01000009.1"/>
</dbReference>
<dbReference type="GO" id="GO:0004674">
    <property type="term" value="F:protein serine/threonine kinase activity"/>
    <property type="evidence" value="ECO:0007669"/>
    <property type="project" value="UniProtKB-KW"/>
</dbReference>
<dbReference type="InterPro" id="IPR011009">
    <property type="entry name" value="Kinase-like_dom_sf"/>
</dbReference>
<dbReference type="Proteomes" id="UP000612585">
    <property type="component" value="Unassembled WGS sequence"/>
</dbReference>
<dbReference type="AlphaFoldDB" id="A0A8J3Z089"/>
<keyword evidence="5" id="KW-0418">Kinase</keyword>
<dbReference type="GO" id="GO:0005524">
    <property type="term" value="F:ATP binding"/>
    <property type="evidence" value="ECO:0007669"/>
    <property type="project" value="UniProtKB-KW"/>
</dbReference>
<evidence type="ECO:0000256" key="1">
    <source>
        <dbReference type="ARBA" id="ARBA00012513"/>
    </source>
</evidence>
<name>A0A8J3Z089_9ACTN</name>
<dbReference type="CDD" id="cd14014">
    <property type="entry name" value="STKc_PknB_like"/>
    <property type="match status" value="1"/>
</dbReference>
<dbReference type="InterPro" id="IPR000719">
    <property type="entry name" value="Prot_kinase_dom"/>
</dbReference>
<evidence type="ECO:0000256" key="4">
    <source>
        <dbReference type="ARBA" id="ARBA00022741"/>
    </source>
</evidence>
<evidence type="ECO:0000256" key="3">
    <source>
        <dbReference type="ARBA" id="ARBA00022679"/>
    </source>
</evidence>
<dbReference type="Pfam" id="PF00069">
    <property type="entry name" value="Pkinase"/>
    <property type="match status" value="1"/>
</dbReference>
<comment type="caution">
    <text evidence="10">The sequence shown here is derived from an EMBL/GenBank/DDBJ whole genome shotgun (WGS) entry which is preliminary data.</text>
</comment>
<evidence type="ECO:0000313" key="10">
    <source>
        <dbReference type="EMBL" id="GIJ53887.1"/>
    </source>
</evidence>
<sequence>MTAERVPTVPGLTGLSVLARGGYATVYRAMQESVGRLVAVKVENGILENERDQRRFMREARAAGRMSSHPHVVDLFDAGVTIDGHPFLIMELCQGSYSERMRRMPLPPAEVRDVGVKIADALADAHELGVLHRDVKPANILMTHFGEPALADFGLAVVTENRDISITLDVLTPAYAPPEMFNHAPPAPAADVYSLCATLYALLAGRPPRWPNSRDPSLASLVDMFADPIPDLPHVPRDLMGLVLRGMSNVDAARPRAAELRDLLLAMELGAVSPHAIPTGMLRHQSAPGADDADSGETQVVNPGGPLAPAAPPTAPVLSVPPAAGWPGAPGMPGQHGVAGSPGMPGPLGPPGSPGMPGPIGMAGSPGMPGSPGVIGSLGMPGSPGVIRSSGVAGSPGDFGSAVSPEVGSPGLGFVPGGRGGVRSASPHEGVARPTRTPRLRRLLMAGIAAGYLLALAAVAVAGMRMGSADPATTFVAAPVKSSPTCPLSPAGTAQCVQQPECFNGVTVQGGVARAAAVACTEPHVWEVFATAPLPEGLDTASHTTIKQNQQVRQVCSATNARALNTQQNWQVEVLPPSREQVRNGDRTYRCLAGTPPSKLRDSRFVR</sequence>
<evidence type="ECO:0000256" key="7">
    <source>
        <dbReference type="SAM" id="MobiDB-lite"/>
    </source>
</evidence>
<dbReference type="Gene3D" id="3.30.200.20">
    <property type="entry name" value="Phosphorylase Kinase, domain 1"/>
    <property type="match status" value="1"/>
</dbReference>
<keyword evidence="2" id="KW-0723">Serine/threonine-protein kinase</keyword>
<gene>
    <name evidence="10" type="ORF">Vau01_014030</name>
</gene>
<evidence type="ECO:0000256" key="5">
    <source>
        <dbReference type="ARBA" id="ARBA00022777"/>
    </source>
</evidence>
<proteinExistence type="predicted"/>
<evidence type="ECO:0000256" key="2">
    <source>
        <dbReference type="ARBA" id="ARBA00022527"/>
    </source>
</evidence>
<dbReference type="EC" id="2.7.11.1" evidence="1"/>
<dbReference type="SUPFAM" id="SSF56112">
    <property type="entry name" value="Protein kinase-like (PK-like)"/>
    <property type="match status" value="1"/>
</dbReference>
<feature type="domain" description="Protein kinase" evidence="9">
    <location>
        <begin position="12"/>
        <end position="265"/>
    </location>
</feature>
<dbReference type="PROSITE" id="PS50011">
    <property type="entry name" value="PROTEIN_KINASE_DOM"/>
    <property type="match status" value="1"/>
</dbReference>
<dbReference type="InterPro" id="IPR008160">
    <property type="entry name" value="Collagen"/>
</dbReference>
<keyword evidence="3" id="KW-0808">Transferase</keyword>
<keyword evidence="8" id="KW-1133">Transmembrane helix</keyword>
<evidence type="ECO:0000256" key="6">
    <source>
        <dbReference type="ARBA" id="ARBA00022840"/>
    </source>
</evidence>
<reference evidence="10" key="1">
    <citation type="submission" date="2021-01" db="EMBL/GenBank/DDBJ databases">
        <title>Whole genome shotgun sequence of Virgisporangium aurantiacum NBRC 16421.</title>
        <authorList>
            <person name="Komaki H."/>
            <person name="Tamura T."/>
        </authorList>
    </citation>
    <scope>NUCLEOTIDE SEQUENCE</scope>
    <source>
        <strain evidence="10">NBRC 16421</strain>
    </source>
</reference>
<dbReference type="Pfam" id="PF01391">
    <property type="entry name" value="Collagen"/>
    <property type="match status" value="1"/>
</dbReference>
<feature type="compositionally biased region" description="Low complexity" evidence="7">
    <location>
        <begin position="316"/>
        <end position="333"/>
    </location>
</feature>
<feature type="transmembrane region" description="Helical" evidence="8">
    <location>
        <begin position="443"/>
        <end position="464"/>
    </location>
</feature>
<keyword evidence="8" id="KW-0812">Transmembrane</keyword>
<feature type="compositionally biased region" description="Pro residues" evidence="7">
    <location>
        <begin position="344"/>
        <end position="357"/>
    </location>
</feature>
<dbReference type="EMBL" id="BOPG01000009">
    <property type="protein sequence ID" value="GIJ53887.1"/>
    <property type="molecule type" value="Genomic_DNA"/>
</dbReference>
<keyword evidence="11" id="KW-1185">Reference proteome</keyword>
<dbReference type="PANTHER" id="PTHR43289:SF6">
    <property type="entry name" value="SERINE_THREONINE-PROTEIN KINASE NEKL-3"/>
    <property type="match status" value="1"/>
</dbReference>
<evidence type="ECO:0000259" key="9">
    <source>
        <dbReference type="PROSITE" id="PS50011"/>
    </source>
</evidence>
<dbReference type="PANTHER" id="PTHR43289">
    <property type="entry name" value="MITOGEN-ACTIVATED PROTEIN KINASE KINASE KINASE 20-RELATED"/>
    <property type="match status" value="1"/>
</dbReference>
<feature type="region of interest" description="Disordered" evidence="7">
    <location>
        <begin position="280"/>
        <end position="382"/>
    </location>
</feature>
<organism evidence="10 11">
    <name type="scientific">Virgisporangium aurantiacum</name>
    <dbReference type="NCBI Taxonomy" id="175570"/>
    <lineage>
        <taxon>Bacteria</taxon>
        <taxon>Bacillati</taxon>
        <taxon>Actinomycetota</taxon>
        <taxon>Actinomycetes</taxon>
        <taxon>Micromonosporales</taxon>
        <taxon>Micromonosporaceae</taxon>
        <taxon>Virgisporangium</taxon>
    </lineage>
</organism>
<dbReference type="PROSITE" id="PS00108">
    <property type="entry name" value="PROTEIN_KINASE_ST"/>
    <property type="match status" value="1"/>
</dbReference>
<evidence type="ECO:0000256" key="8">
    <source>
        <dbReference type="SAM" id="Phobius"/>
    </source>
</evidence>
<dbReference type="InterPro" id="IPR008271">
    <property type="entry name" value="Ser/Thr_kinase_AS"/>
</dbReference>
<keyword evidence="8" id="KW-0472">Membrane</keyword>
<feature type="compositionally biased region" description="Low complexity" evidence="7">
    <location>
        <begin position="359"/>
        <end position="372"/>
    </location>
</feature>
<keyword evidence="4" id="KW-0547">Nucleotide-binding</keyword>
<dbReference type="Gene3D" id="1.10.510.10">
    <property type="entry name" value="Transferase(Phosphotransferase) domain 1"/>
    <property type="match status" value="1"/>
</dbReference>
<accession>A0A8J3Z089</accession>
<keyword evidence="6" id="KW-0067">ATP-binding</keyword>
<dbReference type="SMART" id="SM00220">
    <property type="entry name" value="S_TKc"/>
    <property type="match status" value="1"/>
</dbReference>
<protein>
    <recommendedName>
        <fullName evidence="1">non-specific serine/threonine protein kinase</fullName>
        <ecNumber evidence="1">2.7.11.1</ecNumber>
    </recommendedName>
</protein>
<evidence type="ECO:0000313" key="11">
    <source>
        <dbReference type="Proteomes" id="UP000612585"/>
    </source>
</evidence>